<evidence type="ECO:0008006" key="13">
    <source>
        <dbReference type="Google" id="ProtNLM"/>
    </source>
</evidence>
<feature type="coiled-coil region" evidence="11">
    <location>
        <begin position="82"/>
        <end position="109"/>
    </location>
</feature>
<dbReference type="AlphaFoldDB" id="G3MHM1"/>
<evidence type="ECO:0000256" key="2">
    <source>
        <dbReference type="ARBA" id="ARBA00004443"/>
    </source>
</evidence>
<evidence type="ECO:0000256" key="9">
    <source>
        <dbReference type="ARBA" id="ARBA00023128"/>
    </source>
</evidence>
<protein>
    <recommendedName>
        <fullName evidence="13">NADH dehydrogenase [ubiquinone] 1 alpha subcomplex subunit 5</fullName>
    </recommendedName>
</protein>
<proteinExistence type="evidence at transcript level"/>
<keyword evidence="9" id="KW-0496">Mitochondrion</keyword>
<reference evidence="12" key="1">
    <citation type="journal article" date="2011" name="PLoS ONE">
        <title>A deep insight into the sialotranscriptome of the gulf coast tick, Amblyomma maculatum.</title>
        <authorList>
            <person name="Karim S."/>
            <person name="Singh P."/>
            <person name="Ribeiro J.M."/>
        </authorList>
    </citation>
    <scope>NUCLEOTIDE SEQUENCE</scope>
    <source>
        <tissue evidence="12">Salivary gland</tissue>
    </source>
</reference>
<dbReference type="PANTHER" id="PTHR12653:SF0">
    <property type="entry name" value="NADH DEHYDROGENASE [UBIQUINONE] 1 ALPHA SUBCOMPLEX SUBUNIT 5"/>
    <property type="match status" value="1"/>
</dbReference>
<accession>G3MHM1</accession>
<sequence length="148" mass="16793">RRLVSVTIASALESRLILLLLRLVLLGSCVEMAGLLKKTTGLTGLAVSKNPHHELTVLYKKIQRALEKLPESAAYRRYTEQIVNDRLALVEKEKDVAQLEQRIGAGQIELVIKQAENELILARRMLNWKPWEPLVAKPPTGQWNWPPQ</sequence>
<evidence type="ECO:0000256" key="1">
    <source>
        <dbReference type="ARBA" id="ARBA00003195"/>
    </source>
</evidence>
<keyword evidence="7" id="KW-0999">Mitochondrion inner membrane</keyword>
<comment type="subunit">
    <text evidence="4">Complex I is composed of 45 different subunits.</text>
</comment>
<dbReference type="PANTHER" id="PTHR12653">
    <property type="entry name" value="NADH-UBIQUINONE OXIDOREDUCTASE 13 KD-B SUBUNIT"/>
    <property type="match status" value="1"/>
</dbReference>
<keyword evidence="10" id="KW-0472">Membrane</keyword>
<evidence type="ECO:0000256" key="6">
    <source>
        <dbReference type="ARBA" id="ARBA00022660"/>
    </source>
</evidence>
<evidence type="ECO:0000256" key="7">
    <source>
        <dbReference type="ARBA" id="ARBA00022792"/>
    </source>
</evidence>
<dbReference type="GO" id="GO:0022904">
    <property type="term" value="P:respiratory electron transport chain"/>
    <property type="evidence" value="ECO:0007669"/>
    <property type="project" value="InterPro"/>
</dbReference>
<dbReference type="Pfam" id="PF04716">
    <property type="entry name" value="ETC_C1_NDUFA5"/>
    <property type="match status" value="1"/>
</dbReference>
<evidence type="ECO:0000256" key="8">
    <source>
        <dbReference type="ARBA" id="ARBA00022982"/>
    </source>
</evidence>
<evidence type="ECO:0000313" key="12">
    <source>
        <dbReference type="EMBL" id="AEO32989.1"/>
    </source>
</evidence>
<evidence type="ECO:0000256" key="10">
    <source>
        <dbReference type="ARBA" id="ARBA00023136"/>
    </source>
</evidence>
<comment type="function">
    <text evidence="1">Accessory subunit of the mitochondrial membrane respiratory chain NADH dehydrogenase (Complex I), that is believed not to be involved in catalysis. Complex I functions in the transfer of electrons from NADH to the respiratory chain. The immediate electron acceptor for the enzyme is believed to be ubiquinone.</text>
</comment>
<keyword evidence="8" id="KW-0249">Electron transport</keyword>
<evidence type="ECO:0000256" key="11">
    <source>
        <dbReference type="SAM" id="Coils"/>
    </source>
</evidence>
<comment type="subcellular location">
    <subcellularLocation>
        <location evidence="2">Mitochondrion inner membrane</location>
        <topology evidence="2">Peripheral membrane protein</topology>
        <orientation evidence="2">Matrix side</orientation>
    </subcellularLocation>
</comment>
<dbReference type="InterPro" id="IPR006806">
    <property type="entry name" value="NDUFA5"/>
</dbReference>
<keyword evidence="11" id="KW-0175">Coiled coil</keyword>
<keyword evidence="5" id="KW-0813">Transport</keyword>
<evidence type="ECO:0000256" key="3">
    <source>
        <dbReference type="ARBA" id="ARBA00010261"/>
    </source>
</evidence>
<dbReference type="EMBL" id="JO841372">
    <property type="protein sequence ID" value="AEO32989.1"/>
    <property type="molecule type" value="mRNA"/>
</dbReference>
<organism evidence="12">
    <name type="scientific">Amblyomma maculatum</name>
    <name type="common">Gulf Coast tick</name>
    <dbReference type="NCBI Taxonomy" id="34609"/>
    <lineage>
        <taxon>Eukaryota</taxon>
        <taxon>Metazoa</taxon>
        <taxon>Ecdysozoa</taxon>
        <taxon>Arthropoda</taxon>
        <taxon>Chelicerata</taxon>
        <taxon>Arachnida</taxon>
        <taxon>Acari</taxon>
        <taxon>Parasitiformes</taxon>
        <taxon>Ixodida</taxon>
        <taxon>Ixodoidea</taxon>
        <taxon>Ixodidae</taxon>
        <taxon>Amblyomminae</taxon>
        <taxon>Amblyomma</taxon>
    </lineage>
</organism>
<dbReference type="GO" id="GO:0005743">
    <property type="term" value="C:mitochondrial inner membrane"/>
    <property type="evidence" value="ECO:0007669"/>
    <property type="project" value="UniProtKB-SubCell"/>
</dbReference>
<evidence type="ECO:0000256" key="4">
    <source>
        <dbReference type="ARBA" id="ARBA00011533"/>
    </source>
</evidence>
<comment type="similarity">
    <text evidence="3">Belongs to the complex I NDUFA5 subunit family.</text>
</comment>
<feature type="non-terminal residue" evidence="12">
    <location>
        <position position="1"/>
    </location>
</feature>
<evidence type="ECO:0000256" key="5">
    <source>
        <dbReference type="ARBA" id="ARBA00022448"/>
    </source>
</evidence>
<keyword evidence="6" id="KW-0679">Respiratory chain</keyword>
<name>G3MHM1_AMBMU</name>